<proteinExistence type="predicted"/>
<feature type="domain" description="SWIM-type" evidence="2">
    <location>
        <begin position="138"/>
        <end position="173"/>
    </location>
</feature>
<evidence type="ECO:0000259" key="2">
    <source>
        <dbReference type="PROSITE" id="PS50966"/>
    </source>
</evidence>
<evidence type="ECO:0000256" key="1">
    <source>
        <dbReference type="PROSITE-ProRule" id="PRU00325"/>
    </source>
</evidence>
<keyword evidence="1" id="KW-0863">Zinc-finger</keyword>
<evidence type="ECO:0000313" key="4">
    <source>
        <dbReference type="Proteomes" id="UP000250197"/>
    </source>
</evidence>
<sequence>MARYTSDDSGKGSEDNVIYANFGARKRVTSPEEVGRVSRLRSMSPAATRIVSFVNKDADSGRITRGRQYAAGGHVVGLDVRNGAVHGKVAGSQNEPFTVLLQVPYRTNDDIATLSQMFARTPNSIANARDGLLSEEALDILIAEDPSDMRFSCTCPDPEYVCKHVIAVADRLAARIDADSSVVFALRGLDFGRLEQSVMEQAKAVSEDSFAGVGLSAEERNELFWGGRQLPDMPRPKVAPAVDDSDPELLRKAMRAVSHTNIDLLRAVSDVEDLYYHLTH</sequence>
<organism evidence="3 4">
    <name type="scientific">Corynebacterium striatum</name>
    <dbReference type="NCBI Taxonomy" id="43770"/>
    <lineage>
        <taxon>Bacteria</taxon>
        <taxon>Bacillati</taxon>
        <taxon>Actinomycetota</taxon>
        <taxon>Actinomycetes</taxon>
        <taxon>Mycobacteriales</taxon>
        <taxon>Corynebacteriaceae</taxon>
        <taxon>Corynebacterium</taxon>
    </lineage>
</organism>
<reference evidence="3 4" key="1">
    <citation type="submission" date="2017-05" db="EMBL/GenBank/DDBJ databases">
        <title>Complete genome sequence of Corynebacterium striatum KC-Na-1 isolated from Neophocaena asiaeorientalis in Korea.</title>
        <authorList>
            <person name="Kim J.H."/>
            <person name="Lee K."/>
        </authorList>
    </citation>
    <scope>NUCLEOTIDE SEQUENCE [LARGE SCALE GENOMIC DNA]</scope>
    <source>
        <strain evidence="3 4">KC-Na-01</strain>
    </source>
</reference>
<dbReference type="PROSITE" id="PS50966">
    <property type="entry name" value="ZF_SWIM"/>
    <property type="match status" value="1"/>
</dbReference>
<accession>A0A2Z2J4S3</accession>
<name>A0A2Z2J4S3_CORST</name>
<dbReference type="KEGG" id="cstr:CBE89_08390"/>
<dbReference type="InterPro" id="IPR007527">
    <property type="entry name" value="Znf_SWIM"/>
</dbReference>
<dbReference type="PANTHER" id="PTHR38133:SF1">
    <property type="entry name" value="SLR1429 PROTEIN"/>
    <property type="match status" value="1"/>
</dbReference>
<keyword evidence="1" id="KW-0479">Metal-binding</keyword>
<dbReference type="EMBL" id="CP021252">
    <property type="protein sequence ID" value="ART21517.1"/>
    <property type="molecule type" value="Genomic_DNA"/>
</dbReference>
<dbReference type="PANTHER" id="PTHR38133">
    <property type="entry name" value="SLR1429 PROTEIN"/>
    <property type="match status" value="1"/>
</dbReference>
<protein>
    <recommendedName>
        <fullName evidence="2">SWIM-type domain-containing protein</fullName>
    </recommendedName>
</protein>
<dbReference type="Proteomes" id="UP000250197">
    <property type="component" value="Chromosome"/>
</dbReference>
<dbReference type="GO" id="GO:0008270">
    <property type="term" value="F:zinc ion binding"/>
    <property type="evidence" value="ECO:0007669"/>
    <property type="project" value="UniProtKB-KW"/>
</dbReference>
<keyword evidence="1" id="KW-0862">Zinc</keyword>
<gene>
    <name evidence="3" type="ORF">CBE89_08390</name>
</gene>
<dbReference type="RefSeq" id="WP_086891595.1">
    <property type="nucleotide sequence ID" value="NZ_CP021252.1"/>
</dbReference>
<evidence type="ECO:0000313" key="3">
    <source>
        <dbReference type="EMBL" id="ART21517.1"/>
    </source>
</evidence>
<dbReference type="AlphaFoldDB" id="A0A2Z2J4S3"/>